<keyword evidence="1" id="KW-0812">Transmembrane</keyword>
<protein>
    <submittedName>
        <fullName evidence="2">ATP synthase F0 subunit 8</fullName>
    </submittedName>
</protein>
<geneLocation type="mitochondrion" evidence="2"/>
<dbReference type="EMBL" id="JX963618">
    <property type="protein sequence ID" value="AFX58977.1"/>
    <property type="molecule type" value="Genomic_DNA"/>
</dbReference>
<accession>U3LH00</accession>
<evidence type="ECO:0000313" key="2">
    <source>
        <dbReference type="EMBL" id="AFX58977.1"/>
    </source>
</evidence>
<sequence>MKPIMWLSHYIFSFFTFLLTLIFVYYTTSLKFPPIELKTLVKPLKWFW</sequence>
<keyword evidence="2" id="KW-0496">Mitochondrion</keyword>
<keyword evidence="1" id="KW-1133">Transmembrane helix</keyword>
<organism evidence="2">
    <name type="scientific">Acerentomon sp. JD-2012</name>
    <dbReference type="NCBI Taxonomy" id="1258700"/>
    <lineage>
        <taxon>Eukaryota</taxon>
        <taxon>Metazoa</taxon>
        <taxon>Ecdysozoa</taxon>
        <taxon>Arthropoda</taxon>
        <taxon>Hexapoda</taxon>
        <taxon>Protura</taxon>
        <taxon>Acerentomata</taxon>
        <taxon>Acerentomidae</taxon>
        <taxon>Acerentomon</taxon>
    </lineage>
</organism>
<feature type="transmembrane region" description="Helical" evidence="1">
    <location>
        <begin position="6"/>
        <end position="26"/>
    </location>
</feature>
<proteinExistence type="predicted"/>
<keyword evidence="1" id="KW-0472">Membrane</keyword>
<name>U3LH00_9HEXA</name>
<feature type="non-terminal residue" evidence="2">
    <location>
        <position position="1"/>
    </location>
</feature>
<reference evidence="2" key="1">
    <citation type="submission" date="2012-10" db="EMBL/GenBank/DDBJ databases">
        <title>Mitochondrial genome diversity in Ecdysozoa.</title>
        <authorList>
            <person name="Podsiadlowski L."/>
            <person name="Meusemann K."/>
            <person name="von Reumont B."/>
            <person name="Fahrein K."/>
            <person name="Dambach J."/>
            <person name="Braband A."/>
            <person name="Misof B."/>
        </authorList>
    </citation>
    <scope>NUCLEOTIDE SEQUENCE</scope>
</reference>
<dbReference type="AlphaFoldDB" id="U3LH00"/>
<evidence type="ECO:0000256" key="1">
    <source>
        <dbReference type="SAM" id="Phobius"/>
    </source>
</evidence>